<evidence type="ECO:0000256" key="8">
    <source>
        <dbReference type="SAM" id="Phobius"/>
    </source>
</evidence>
<feature type="compositionally biased region" description="Basic and acidic residues" evidence="7">
    <location>
        <begin position="250"/>
        <end position="271"/>
    </location>
</feature>
<feature type="region of interest" description="Disordered" evidence="7">
    <location>
        <begin position="250"/>
        <end position="278"/>
    </location>
</feature>
<feature type="transmembrane region" description="Helical" evidence="8">
    <location>
        <begin position="48"/>
        <end position="68"/>
    </location>
</feature>
<dbReference type="InterPro" id="IPR034294">
    <property type="entry name" value="Aquaporin_transptr"/>
</dbReference>
<evidence type="ECO:0000256" key="1">
    <source>
        <dbReference type="ARBA" id="ARBA00004141"/>
    </source>
</evidence>
<dbReference type="Gene3D" id="1.20.1080.10">
    <property type="entry name" value="Glycerol uptake facilitator protein"/>
    <property type="match status" value="1"/>
</dbReference>
<evidence type="ECO:0000313" key="10">
    <source>
        <dbReference type="Proteomes" id="UP001208570"/>
    </source>
</evidence>
<evidence type="ECO:0000313" key="9">
    <source>
        <dbReference type="EMBL" id="KAK2141327.1"/>
    </source>
</evidence>
<dbReference type="InterPro" id="IPR000425">
    <property type="entry name" value="MIP"/>
</dbReference>
<dbReference type="AlphaFoldDB" id="A0AAD9IUQ0"/>
<feature type="transmembrane region" description="Helical" evidence="8">
    <location>
        <begin position="139"/>
        <end position="158"/>
    </location>
</feature>
<accession>A0AAD9IUQ0</accession>
<dbReference type="GO" id="GO:0015250">
    <property type="term" value="F:water channel activity"/>
    <property type="evidence" value="ECO:0007669"/>
    <property type="project" value="TreeGrafter"/>
</dbReference>
<gene>
    <name evidence="9" type="ORF">LSH36_1120g00019</name>
</gene>
<keyword evidence="10" id="KW-1185">Reference proteome</keyword>
<dbReference type="EMBL" id="JAODUP010001120">
    <property type="protein sequence ID" value="KAK2141327.1"/>
    <property type="molecule type" value="Genomic_DNA"/>
</dbReference>
<dbReference type="PRINTS" id="PR00783">
    <property type="entry name" value="MINTRINSICP"/>
</dbReference>
<evidence type="ECO:0008006" key="11">
    <source>
        <dbReference type="Google" id="ProtNLM"/>
    </source>
</evidence>
<dbReference type="PANTHER" id="PTHR19139">
    <property type="entry name" value="AQUAPORIN TRANSPORTER"/>
    <property type="match status" value="1"/>
</dbReference>
<dbReference type="GO" id="GO:0005886">
    <property type="term" value="C:plasma membrane"/>
    <property type="evidence" value="ECO:0007669"/>
    <property type="project" value="TreeGrafter"/>
</dbReference>
<evidence type="ECO:0000256" key="5">
    <source>
        <dbReference type="ARBA" id="ARBA00023136"/>
    </source>
</evidence>
<dbReference type="Proteomes" id="UP001208570">
    <property type="component" value="Unassembled WGS sequence"/>
</dbReference>
<evidence type="ECO:0000256" key="2">
    <source>
        <dbReference type="ARBA" id="ARBA00006175"/>
    </source>
</evidence>
<dbReference type="Pfam" id="PF00230">
    <property type="entry name" value="MIP"/>
    <property type="match status" value="1"/>
</dbReference>
<comment type="caution">
    <text evidence="9">The sequence shown here is derived from an EMBL/GenBank/DDBJ whole genome shotgun (WGS) entry which is preliminary data.</text>
</comment>
<name>A0AAD9IUQ0_9ANNE</name>
<dbReference type="SUPFAM" id="SSF81338">
    <property type="entry name" value="Aquaporin-like"/>
    <property type="match status" value="1"/>
</dbReference>
<evidence type="ECO:0000256" key="4">
    <source>
        <dbReference type="ARBA" id="ARBA00022989"/>
    </source>
</evidence>
<feature type="transmembrane region" description="Helical" evidence="8">
    <location>
        <begin position="170"/>
        <end position="191"/>
    </location>
</feature>
<dbReference type="InterPro" id="IPR023271">
    <property type="entry name" value="Aquaporin-like"/>
</dbReference>
<feature type="transmembrane region" description="Helical" evidence="8">
    <location>
        <begin position="98"/>
        <end position="119"/>
    </location>
</feature>
<comment type="subcellular location">
    <subcellularLocation>
        <location evidence="1">Membrane</location>
        <topology evidence="1">Multi-pass membrane protein</topology>
    </subcellularLocation>
</comment>
<sequence>MPRVRPHVFSLREFLLPSFYRDLFVEMLISSLLLLFITFSLTSISADLYRPSTTHIGLMVGFVIYLLIEGNGHLSGAHMNPVVTFAYCLDGRITCVRAFLYTVAQCIGGILGSAIVYGLSPTDVREAFHPFTPAPSIGVPQGLIIEIIFTFNLIYTAISTTDKKDHQMMLPSLPTAFCVGTAIMATIYWVADYTGALMGVIVYKVYTLVNRTPADSNTTDPRRPEEVALKNERMKEEISELLEKLINMASRKEPNDNSYQENKRRLSDVKSSEGGLLQ</sequence>
<keyword evidence="6" id="KW-0813">Transport</keyword>
<organism evidence="9 10">
    <name type="scientific">Paralvinella palmiformis</name>
    <dbReference type="NCBI Taxonomy" id="53620"/>
    <lineage>
        <taxon>Eukaryota</taxon>
        <taxon>Metazoa</taxon>
        <taxon>Spiralia</taxon>
        <taxon>Lophotrochozoa</taxon>
        <taxon>Annelida</taxon>
        <taxon>Polychaeta</taxon>
        <taxon>Sedentaria</taxon>
        <taxon>Canalipalpata</taxon>
        <taxon>Terebellida</taxon>
        <taxon>Terebelliformia</taxon>
        <taxon>Alvinellidae</taxon>
        <taxon>Paralvinella</taxon>
    </lineage>
</organism>
<comment type="similarity">
    <text evidence="2 6">Belongs to the MIP/aquaporin (TC 1.A.8) family.</text>
</comment>
<evidence type="ECO:0000256" key="3">
    <source>
        <dbReference type="ARBA" id="ARBA00022692"/>
    </source>
</evidence>
<dbReference type="PANTHER" id="PTHR19139:SF199">
    <property type="entry name" value="MIP17260P"/>
    <property type="match status" value="1"/>
</dbReference>
<proteinExistence type="inferred from homology"/>
<reference evidence="9" key="1">
    <citation type="journal article" date="2023" name="Mol. Biol. Evol.">
        <title>Third-Generation Sequencing Reveals the Adaptive Role of the Epigenome in Three Deep-Sea Polychaetes.</title>
        <authorList>
            <person name="Perez M."/>
            <person name="Aroh O."/>
            <person name="Sun Y."/>
            <person name="Lan Y."/>
            <person name="Juniper S.K."/>
            <person name="Young C.R."/>
            <person name="Angers B."/>
            <person name="Qian P.Y."/>
        </authorList>
    </citation>
    <scope>NUCLEOTIDE SEQUENCE</scope>
    <source>
        <strain evidence="9">P08H-3</strain>
    </source>
</reference>
<feature type="transmembrane region" description="Helical" evidence="8">
    <location>
        <begin position="20"/>
        <end position="42"/>
    </location>
</feature>
<keyword evidence="4 8" id="KW-1133">Transmembrane helix</keyword>
<evidence type="ECO:0000256" key="7">
    <source>
        <dbReference type="SAM" id="MobiDB-lite"/>
    </source>
</evidence>
<keyword evidence="3 6" id="KW-0812">Transmembrane</keyword>
<protein>
    <recommendedName>
        <fullName evidence="11">Aquaporin</fullName>
    </recommendedName>
</protein>
<evidence type="ECO:0000256" key="6">
    <source>
        <dbReference type="RuleBase" id="RU000477"/>
    </source>
</evidence>
<keyword evidence="5 8" id="KW-0472">Membrane</keyword>